<dbReference type="PROSITE" id="PS50082">
    <property type="entry name" value="WD_REPEATS_2"/>
    <property type="match status" value="1"/>
</dbReference>
<dbReference type="PANTHER" id="PTHR44215:SF1">
    <property type="entry name" value="WD REPEAT-CONTAINING PROTEIN 75"/>
    <property type="match status" value="1"/>
</dbReference>
<dbReference type="GO" id="GO:0003723">
    <property type="term" value="F:RNA binding"/>
    <property type="evidence" value="ECO:0007669"/>
    <property type="project" value="InterPro"/>
</dbReference>
<dbReference type="GO" id="GO:0045943">
    <property type="term" value="P:positive regulation of transcription by RNA polymerase I"/>
    <property type="evidence" value="ECO:0007669"/>
    <property type="project" value="InterPro"/>
</dbReference>
<evidence type="ECO:0000256" key="5">
    <source>
        <dbReference type="ARBA" id="ARBA00022737"/>
    </source>
</evidence>
<comment type="caution">
    <text evidence="9">The sequence shown here is derived from an EMBL/GenBank/DDBJ whole genome shotgun (WGS) entry which is preliminary data.</text>
</comment>
<dbReference type="GO" id="GO:2000234">
    <property type="term" value="P:positive regulation of rRNA processing"/>
    <property type="evidence" value="ECO:0007669"/>
    <property type="project" value="TreeGrafter"/>
</dbReference>
<gene>
    <name evidence="9" type="ORF">SNE40_023114</name>
</gene>
<dbReference type="EMBL" id="JAZGQO010000021">
    <property type="protein sequence ID" value="KAK6166418.1"/>
    <property type="molecule type" value="Genomic_DNA"/>
</dbReference>
<dbReference type="InterPro" id="IPR001680">
    <property type="entry name" value="WD40_rpt"/>
</dbReference>
<protein>
    <submittedName>
        <fullName evidence="9">Uncharacterized protein</fullName>
    </submittedName>
</protein>
<proteinExistence type="predicted"/>
<evidence type="ECO:0000256" key="7">
    <source>
        <dbReference type="ARBA" id="ARBA00023242"/>
    </source>
</evidence>
<evidence type="ECO:0000256" key="2">
    <source>
        <dbReference type="ARBA" id="ARBA00022517"/>
    </source>
</evidence>
<dbReference type="SUPFAM" id="SSF50978">
    <property type="entry name" value="WD40 repeat-like"/>
    <property type="match status" value="1"/>
</dbReference>
<dbReference type="PROSITE" id="PS50294">
    <property type="entry name" value="WD_REPEATS_REGION"/>
    <property type="match status" value="1"/>
</dbReference>
<dbReference type="GO" id="GO:0006364">
    <property type="term" value="P:rRNA processing"/>
    <property type="evidence" value="ECO:0007669"/>
    <property type="project" value="UniProtKB-KW"/>
</dbReference>
<comment type="subcellular location">
    <subcellularLocation>
        <location evidence="1">Nucleus</location>
        <location evidence="1">Nucleolus</location>
    </subcellularLocation>
</comment>
<evidence type="ECO:0000256" key="3">
    <source>
        <dbReference type="ARBA" id="ARBA00022552"/>
    </source>
</evidence>
<evidence type="ECO:0000256" key="1">
    <source>
        <dbReference type="ARBA" id="ARBA00004604"/>
    </source>
</evidence>
<accession>A0AAN8G270</accession>
<keyword evidence="5" id="KW-0677">Repeat</keyword>
<name>A0AAN8G270_PATCE</name>
<evidence type="ECO:0000313" key="10">
    <source>
        <dbReference type="Proteomes" id="UP001347796"/>
    </source>
</evidence>
<feature type="repeat" description="WD" evidence="8">
    <location>
        <begin position="66"/>
        <end position="108"/>
    </location>
</feature>
<dbReference type="InterPro" id="IPR015943">
    <property type="entry name" value="WD40/YVTN_repeat-like_dom_sf"/>
</dbReference>
<keyword evidence="10" id="KW-1185">Reference proteome</keyword>
<dbReference type="Pfam" id="PF23869">
    <property type="entry name" value="Beta-prop_WDR75_1st"/>
    <property type="match status" value="1"/>
</dbReference>
<dbReference type="PANTHER" id="PTHR44215">
    <property type="entry name" value="WD REPEAT-CONTAINING PROTEIN 75"/>
    <property type="match status" value="1"/>
</dbReference>
<organism evidence="9 10">
    <name type="scientific">Patella caerulea</name>
    <name type="common">Rayed Mediterranean limpet</name>
    <dbReference type="NCBI Taxonomy" id="87958"/>
    <lineage>
        <taxon>Eukaryota</taxon>
        <taxon>Metazoa</taxon>
        <taxon>Spiralia</taxon>
        <taxon>Lophotrochozoa</taxon>
        <taxon>Mollusca</taxon>
        <taxon>Gastropoda</taxon>
        <taxon>Patellogastropoda</taxon>
        <taxon>Patelloidea</taxon>
        <taxon>Patellidae</taxon>
        <taxon>Patella</taxon>
    </lineage>
</organism>
<dbReference type="Gene3D" id="2.130.10.10">
    <property type="entry name" value="YVTN repeat-like/Quinoprotein amine dehydrogenase"/>
    <property type="match status" value="1"/>
</dbReference>
<keyword evidence="4 8" id="KW-0853">WD repeat</keyword>
<reference evidence="9 10" key="1">
    <citation type="submission" date="2024-01" db="EMBL/GenBank/DDBJ databases">
        <title>The genome of the rayed Mediterranean limpet Patella caerulea (Linnaeus, 1758).</title>
        <authorList>
            <person name="Anh-Thu Weber A."/>
            <person name="Halstead-Nussloch G."/>
        </authorList>
    </citation>
    <scope>NUCLEOTIDE SEQUENCE [LARGE SCALE GENOMIC DNA]</scope>
    <source>
        <strain evidence="9">AATW-2023a</strain>
        <tissue evidence="9">Whole specimen</tissue>
    </source>
</reference>
<keyword evidence="7" id="KW-0539">Nucleus</keyword>
<keyword evidence="6" id="KW-0804">Transcription</keyword>
<dbReference type="AlphaFoldDB" id="A0AAN8G270"/>
<dbReference type="GO" id="GO:0032040">
    <property type="term" value="C:small-subunit processome"/>
    <property type="evidence" value="ECO:0007669"/>
    <property type="project" value="InterPro"/>
</dbReference>
<evidence type="ECO:0000256" key="4">
    <source>
        <dbReference type="ARBA" id="ARBA00022574"/>
    </source>
</evidence>
<dbReference type="InterPro" id="IPR036322">
    <property type="entry name" value="WD40_repeat_dom_sf"/>
</dbReference>
<evidence type="ECO:0000256" key="6">
    <source>
        <dbReference type="ARBA" id="ARBA00023163"/>
    </source>
</evidence>
<keyword evidence="3" id="KW-0698">rRNA processing</keyword>
<keyword evidence="2" id="KW-0690">Ribosome biogenesis</keyword>
<evidence type="ECO:0000256" key="8">
    <source>
        <dbReference type="PROSITE-ProRule" id="PRU00221"/>
    </source>
</evidence>
<dbReference type="SMART" id="SM00320">
    <property type="entry name" value="WD40"/>
    <property type="match status" value="1"/>
</dbReference>
<dbReference type="InterPro" id="IPR053826">
    <property type="entry name" value="WDR75"/>
</dbReference>
<evidence type="ECO:0000313" key="9">
    <source>
        <dbReference type="EMBL" id="KAK6166418.1"/>
    </source>
</evidence>
<sequence length="153" mass="17349">MSATMKHVDIEMIDDEEEKPKVCLRAGQSIVSVKPVFSHDGKYLFCVSGTVVKVFSTTGGGCIRELKGHTQPITDISLNPKNKLQILSCSSDGWIKQWDYTDGVILRKFNLETPLYGIICFPHTSKLEVAVIQKKVKKKGKIKKFVHFLYLWF</sequence>
<dbReference type="Proteomes" id="UP001347796">
    <property type="component" value="Unassembled WGS sequence"/>
</dbReference>